<dbReference type="EMBL" id="JBAFSM010000003">
    <property type="protein sequence ID" value="MEG3435927.1"/>
    <property type="molecule type" value="Genomic_DNA"/>
</dbReference>
<gene>
    <name evidence="1" type="ORF">V0288_02245</name>
</gene>
<dbReference type="PANTHER" id="PTHR12526">
    <property type="entry name" value="GLYCOSYLTRANSFERASE"/>
    <property type="match status" value="1"/>
</dbReference>
<dbReference type="Pfam" id="PF13692">
    <property type="entry name" value="Glyco_trans_1_4"/>
    <property type="match status" value="1"/>
</dbReference>
<dbReference type="Gene3D" id="3.40.50.2000">
    <property type="entry name" value="Glycogen Phosphorylase B"/>
    <property type="match status" value="2"/>
</dbReference>
<name>A0AAW9QNW6_9CHRO</name>
<keyword evidence="1" id="KW-0328">Glycosyltransferase</keyword>
<protein>
    <submittedName>
        <fullName evidence="1">Glycosyltransferase</fullName>
        <ecNumber evidence="1">2.4.-.-</ecNumber>
    </submittedName>
</protein>
<dbReference type="GO" id="GO:0016757">
    <property type="term" value="F:glycosyltransferase activity"/>
    <property type="evidence" value="ECO:0007669"/>
    <property type="project" value="UniProtKB-KW"/>
</dbReference>
<dbReference type="SUPFAM" id="SSF53756">
    <property type="entry name" value="UDP-Glycosyltransferase/glycogen phosphorylase"/>
    <property type="match status" value="1"/>
</dbReference>
<evidence type="ECO:0000313" key="2">
    <source>
        <dbReference type="Proteomes" id="UP001328733"/>
    </source>
</evidence>
<organism evidence="1 2">
    <name type="scientific">Pannus brasiliensis CCIBt3594</name>
    <dbReference type="NCBI Taxonomy" id="1427578"/>
    <lineage>
        <taxon>Bacteria</taxon>
        <taxon>Bacillati</taxon>
        <taxon>Cyanobacteriota</taxon>
        <taxon>Cyanophyceae</taxon>
        <taxon>Oscillatoriophycideae</taxon>
        <taxon>Chroococcales</taxon>
        <taxon>Microcystaceae</taxon>
        <taxon>Pannus</taxon>
    </lineage>
</organism>
<accession>A0AAW9QNW6</accession>
<dbReference type="AlphaFoldDB" id="A0AAW9QNW6"/>
<evidence type="ECO:0000313" key="1">
    <source>
        <dbReference type="EMBL" id="MEG3435927.1"/>
    </source>
</evidence>
<keyword evidence="1" id="KW-0808">Transferase</keyword>
<sequence>MKLMYFINGSEASAAGIRARSLARWLPPDWQIRFLYRSTPKWKSILPFLDAARQFRPDIIYVMDTAYTGVLAAYAAKKLFGCKFLTDTGDAAYELARSAGTYSRTQLTLIRAIEELATRESDYLIVRGSYHEDWLRKQGIEKVEFIPDGVDTGEVEPVDTTEFKRELGLEKARLVVGMVGTMEWSARHRMCYGWDIVEALTFLRDLPIHALLVGDGNGRAILEERARELGVSDRIVFTGRVRYEELPRYLSLMDACVSTQSNDRVGMVRTTGKLPLYLAFGKYVIATDVGEARRVLPGIGCLLPYEGVRDDTHPARLAARLREALDRPERLAVAEAARRVARENFDYPMLASRVEKVCRDLVRE</sequence>
<dbReference type="Proteomes" id="UP001328733">
    <property type="component" value="Unassembled WGS sequence"/>
</dbReference>
<reference evidence="1 2" key="1">
    <citation type="submission" date="2024-01" db="EMBL/GenBank/DDBJ databases">
        <title>Genomic insights into the taxonomy and metabolism of the cyanobacterium Pannus brasiliensis CCIBt3594.</title>
        <authorList>
            <person name="Machado M."/>
            <person name="Botero N.B."/>
            <person name="Andreote A.P.D."/>
            <person name="Feitosa A.M.T."/>
            <person name="Popin R."/>
            <person name="Sivonen K."/>
            <person name="Fiore M.F."/>
        </authorList>
    </citation>
    <scope>NUCLEOTIDE SEQUENCE [LARGE SCALE GENOMIC DNA]</scope>
    <source>
        <strain evidence="1 2">CCIBt3594</strain>
    </source>
</reference>
<dbReference type="EC" id="2.4.-.-" evidence="1"/>
<comment type="caution">
    <text evidence="1">The sequence shown here is derived from an EMBL/GenBank/DDBJ whole genome shotgun (WGS) entry which is preliminary data.</text>
</comment>
<keyword evidence="2" id="KW-1185">Reference proteome</keyword>
<proteinExistence type="predicted"/>
<dbReference type="RefSeq" id="WP_332863379.1">
    <property type="nucleotide sequence ID" value="NZ_JBAFSM010000003.1"/>
</dbReference>